<gene>
    <name evidence="3" type="primary">Tf2-8</name>
    <name evidence="3" type="ORF">CR513_53162</name>
</gene>
<keyword evidence="4" id="KW-1185">Reference proteome</keyword>
<feature type="domain" description="Tf2-1-like SH3-like" evidence="2">
    <location>
        <begin position="230"/>
        <end position="281"/>
    </location>
</feature>
<evidence type="ECO:0000313" key="4">
    <source>
        <dbReference type="Proteomes" id="UP000257109"/>
    </source>
</evidence>
<sequence length="343" mass="40187">MKKDILDFTQRCNICQRNKYATLSPAGLLSPLSIPTQVWSNISMDFIIGAPRPKERLLFLWWWIANDVAQTFTEEVVKLHGFPATIVTNRDQLFLSTKLKYSIAYHPKLTAKQKWSTDCLETYLRCFSGENLKQWPNWLSWVEYCFNTKYHSSVKMSHFQILYGRTPLKLFKGDTFPSKVEDVIQLQMERDNVLQQLKQNLDRAQQRISVMHIRKEGKYNLVQVQPYWLKSLARKRNEKLSSYYYGPYKIFQRIGSVAYKLELPEHACIYPIFHVCLLKKALATSSVAQPLPPSLTEEWELQSLLKDVLVIEGQYKTSFSGSVFLLVRIHGNNWQSFRTTFLH</sequence>
<dbReference type="STRING" id="157652.A0A371EPH4"/>
<dbReference type="SUPFAM" id="SSF53098">
    <property type="entry name" value="Ribonuclease H-like"/>
    <property type="match status" value="1"/>
</dbReference>
<evidence type="ECO:0000313" key="3">
    <source>
        <dbReference type="EMBL" id="RDX67904.1"/>
    </source>
</evidence>
<dbReference type="Pfam" id="PF24626">
    <property type="entry name" value="SH3_Tf2-1"/>
    <property type="match status" value="1"/>
</dbReference>
<dbReference type="EMBL" id="QJKJ01012777">
    <property type="protein sequence ID" value="RDX67904.1"/>
    <property type="molecule type" value="Genomic_DNA"/>
</dbReference>
<dbReference type="Gene3D" id="3.30.420.10">
    <property type="entry name" value="Ribonuclease H-like superfamily/Ribonuclease H"/>
    <property type="match status" value="1"/>
</dbReference>
<protein>
    <submittedName>
        <fullName evidence="3">Tf2-8</fullName>
    </submittedName>
</protein>
<dbReference type="Proteomes" id="UP000257109">
    <property type="component" value="Unassembled WGS sequence"/>
</dbReference>
<dbReference type="PANTHER" id="PTHR35046">
    <property type="entry name" value="ZINC KNUCKLE (CCHC-TYPE) FAMILY PROTEIN"/>
    <property type="match status" value="1"/>
</dbReference>
<accession>A0A371EPH4</accession>
<comment type="caution">
    <text evidence="3">The sequence shown here is derived from an EMBL/GenBank/DDBJ whole genome shotgun (WGS) entry which is preliminary data.</text>
</comment>
<keyword evidence="1" id="KW-0175">Coiled coil</keyword>
<reference evidence="3" key="1">
    <citation type="submission" date="2018-05" db="EMBL/GenBank/DDBJ databases">
        <title>Draft genome of Mucuna pruriens seed.</title>
        <authorList>
            <person name="Nnadi N.E."/>
            <person name="Vos R."/>
            <person name="Hasami M.H."/>
            <person name="Devisetty U.K."/>
            <person name="Aguiy J.C."/>
        </authorList>
    </citation>
    <scope>NUCLEOTIDE SEQUENCE [LARGE SCALE GENOMIC DNA]</scope>
    <source>
        <strain evidence="3">JCA_2017</strain>
    </source>
</reference>
<evidence type="ECO:0000256" key="1">
    <source>
        <dbReference type="SAM" id="Coils"/>
    </source>
</evidence>
<feature type="coiled-coil region" evidence="1">
    <location>
        <begin position="187"/>
        <end position="214"/>
    </location>
</feature>
<organism evidence="3 4">
    <name type="scientific">Mucuna pruriens</name>
    <name type="common">Velvet bean</name>
    <name type="synonym">Dolichos pruriens</name>
    <dbReference type="NCBI Taxonomy" id="157652"/>
    <lineage>
        <taxon>Eukaryota</taxon>
        <taxon>Viridiplantae</taxon>
        <taxon>Streptophyta</taxon>
        <taxon>Embryophyta</taxon>
        <taxon>Tracheophyta</taxon>
        <taxon>Spermatophyta</taxon>
        <taxon>Magnoliopsida</taxon>
        <taxon>eudicotyledons</taxon>
        <taxon>Gunneridae</taxon>
        <taxon>Pentapetalae</taxon>
        <taxon>rosids</taxon>
        <taxon>fabids</taxon>
        <taxon>Fabales</taxon>
        <taxon>Fabaceae</taxon>
        <taxon>Papilionoideae</taxon>
        <taxon>50 kb inversion clade</taxon>
        <taxon>NPAAA clade</taxon>
        <taxon>indigoferoid/millettioid clade</taxon>
        <taxon>Phaseoleae</taxon>
        <taxon>Mucuna</taxon>
    </lineage>
</organism>
<dbReference type="AlphaFoldDB" id="A0A371EPH4"/>
<dbReference type="InterPro" id="IPR012337">
    <property type="entry name" value="RNaseH-like_sf"/>
</dbReference>
<dbReference type="PANTHER" id="PTHR35046:SF9">
    <property type="entry name" value="RNA-DIRECTED DNA POLYMERASE"/>
    <property type="match status" value="1"/>
</dbReference>
<proteinExistence type="predicted"/>
<name>A0A371EPH4_MUCPR</name>
<dbReference type="InterPro" id="IPR056924">
    <property type="entry name" value="SH3_Tf2-1"/>
</dbReference>
<dbReference type="GO" id="GO:0003676">
    <property type="term" value="F:nucleic acid binding"/>
    <property type="evidence" value="ECO:0007669"/>
    <property type="project" value="InterPro"/>
</dbReference>
<evidence type="ECO:0000259" key="2">
    <source>
        <dbReference type="Pfam" id="PF24626"/>
    </source>
</evidence>
<dbReference type="OrthoDB" id="5554229at2759"/>
<feature type="non-terminal residue" evidence="3">
    <location>
        <position position="1"/>
    </location>
</feature>
<dbReference type="InterPro" id="IPR036397">
    <property type="entry name" value="RNaseH_sf"/>
</dbReference>